<evidence type="ECO:0000256" key="6">
    <source>
        <dbReference type="ARBA" id="ARBA00049244"/>
    </source>
</evidence>
<protein>
    <recommendedName>
        <fullName evidence="7">DNA polymerase IV</fullName>
        <shortName evidence="7">Pol IV</shortName>
        <ecNumber evidence="7">2.7.7.7</ecNumber>
    </recommendedName>
</protein>
<feature type="compositionally biased region" description="Basic and acidic residues" evidence="8">
    <location>
        <begin position="407"/>
        <end position="438"/>
    </location>
</feature>
<keyword evidence="7" id="KW-0238">DNA-binding</keyword>
<dbReference type="CDD" id="cd03586">
    <property type="entry name" value="PolY_Pol_IV_kappa"/>
    <property type="match status" value="1"/>
</dbReference>
<proteinExistence type="inferred from homology"/>
<dbReference type="NCBIfam" id="NF002751">
    <property type="entry name" value="PRK02794.1"/>
    <property type="match status" value="1"/>
</dbReference>
<keyword evidence="7" id="KW-0460">Magnesium</keyword>
<feature type="binding site" evidence="7">
    <location>
        <position position="41"/>
    </location>
    <ligand>
        <name>Mg(2+)</name>
        <dbReference type="ChEBI" id="CHEBI:18420"/>
    </ligand>
</feature>
<dbReference type="Pfam" id="PF00817">
    <property type="entry name" value="IMS"/>
    <property type="match status" value="1"/>
</dbReference>
<evidence type="ECO:0000256" key="7">
    <source>
        <dbReference type="HAMAP-Rule" id="MF_01113"/>
    </source>
</evidence>
<evidence type="ECO:0000256" key="2">
    <source>
        <dbReference type="ARBA" id="ARBA00011245"/>
    </source>
</evidence>
<keyword evidence="3 7" id="KW-0515">Mutator protein</keyword>
<evidence type="ECO:0000256" key="8">
    <source>
        <dbReference type="SAM" id="MobiDB-lite"/>
    </source>
</evidence>
<sequence length="448" mass="49858">MALCRDCLRRVKPRRDRCPSCGSSRLLRHPELFSLSIAHIDCDAFYASVEKRDNPELVDKPVIVGGGQRGVVSTCCYIARIYGVRSAMPMFKALEACPDAVVIRPNMEKYAAVGREIRERMRALTPLVEPLSIDEAFLDLTGTERLHHASPAESLARLARSIEDDLRITVSVGLAPNKFLAKIASDLDKPRGFSVIGAGEARDFLRDKPVSLIWGVGKVFQQSLEREGIRTIGQLQEMDPTDLARKHGAMGLRLASLAHGRDERAVTPDRPTKSVSAETTFNTDITALEALRPILLDLSEKVSRRVKAAGHAGRTVTLKLKTHDFKTITRSRQLPDPTQLADRLFREGERLLEREVDGRRRFRLIGIGLSDLASPDNADPHDLVDPDADRRKNAELAMDKLREKFGRTAVERGLSHAPRKDWERAHAEEAAAGRDRLGTKPPRSGRTD</sequence>
<dbReference type="InterPro" id="IPR036775">
    <property type="entry name" value="DNA_pol_Y-fam_lit_finger_sf"/>
</dbReference>
<keyword evidence="7" id="KW-0479">Metal-binding</keyword>
<dbReference type="Pfam" id="PF11799">
    <property type="entry name" value="IMS_C"/>
    <property type="match status" value="1"/>
</dbReference>
<keyword evidence="7" id="KW-0227">DNA damage</keyword>
<accession>A0ABW4JXH0</accession>
<evidence type="ECO:0000313" key="10">
    <source>
        <dbReference type="EMBL" id="MFD1696852.1"/>
    </source>
</evidence>
<reference evidence="11" key="1">
    <citation type="journal article" date="2019" name="Int. J. Syst. Evol. Microbiol.">
        <title>The Global Catalogue of Microorganisms (GCM) 10K type strain sequencing project: providing services to taxonomists for standard genome sequencing and annotation.</title>
        <authorList>
            <consortium name="The Broad Institute Genomics Platform"/>
            <consortium name="The Broad Institute Genome Sequencing Center for Infectious Disease"/>
            <person name="Wu L."/>
            <person name="Ma J."/>
        </authorList>
    </citation>
    <scope>NUCLEOTIDE SEQUENCE [LARGE SCALE GENOMIC DNA]</scope>
    <source>
        <strain evidence="11">JCM 3369</strain>
    </source>
</reference>
<name>A0ABW4JXH0_9HYPH</name>
<dbReference type="PANTHER" id="PTHR11076:SF33">
    <property type="entry name" value="DNA POLYMERASE KAPPA"/>
    <property type="match status" value="1"/>
</dbReference>
<keyword evidence="7" id="KW-0963">Cytoplasm</keyword>
<comment type="catalytic activity">
    <reaction evidence="6 7">
        <text>DNA(n) + a 2'-deoxyribonucleoside 5'-triphosphate = DNA(n+1) + diphosphate</text>
        <dbReference type="Rhea" id="RHEA:22508"/>
        <dbReference type="Rhea" id="RHEA-COMP:17339"/>
        <dbReference type="Rhea" id="RHEA-COMP:17340"/>
        <dbReference type="ChEBI" id="CHEBI:33019"/>
        <dbReference type="ChEBI" id="CHEBI:61560"/>
        <dbReference type="ChEBI" id="CHEBI:173112"/>
        <dbReference type="EC" id="2.7.7.7"/>
    </reaction>
</comment>
<dbReference type="EC" id="2.7.7.7" evidence="7"/>
<comment type="subunit">
    <text evidence="2 7">Monomer.</text>
</comment>
<dbReference type="InterPro" id="IPR001126">
    <property type="entry name" value="UmuC"/>
</dbReference>
<dbReference type="InterPro" id="IPR022880">
    <property type="entry name" value="DNApol_IV"/>
</dbReference>
<keyword evidence="7" id="KW-0235">DNA replication</keyword>
<dbReference type="InterPro" id="IPR017961">
    <property type="entry name" value="DNA_pol_Y-fam_little_finger"/>
</dbReference>
<organism evidence="10 11">
    <name type="scientific">Roseibium aestuarii</name>
    <dbReference type="NCBI Taxonomy" id="2600299"/>
    <lineage>
        <taxon>Bacteria</taxon>
        <taxon>Pseudomonadati</taxon>
        <taxon>Pseudomonadota</taxon>
        <taxon>Alphaproteobacteria</taxon>
        <taxon>Hyphomicrobiales</taxon>
        <taxon>Stappiaceae</taxon>
        <taxon>Roseibium</taxon>
    </lineage>
</organism>
<evidence type="ECO:0000256" key="4">
    <source>
        <dbReference type="ARBA" id="ARBA00022932"/>
    </source>
</evidence>
<dbReference type="InterPro" id="IPR043128">
    <property type="entry name" value="Rev_trsase/Diguanyl_cyclase"/>
</dbReference>
<gene>
    <name evidence="7" type="primary">dinB</name>
    <name evidence="10" type="ORF">ACFSC7_15140</name>
</gene>
<dbReference type="SUPFAM" id="SSF56672">
    <property type="entry name" value="DNA/RNA polymerases"/>
    <property type="match status" value="1"/>
</dbReference>
<dbReference type="SUPFAM" id="SSF100879">
    <property type="entry name" value="Lesion bypass DNA polymerase (Y-family), little finger domain"/>
    <property type="match status" value="1"/>
</dbReference>
<dbReference type="PANTHER" id="PTHR11076">
    <property type="entry name" value="DNA REPAIR POLYMERASE UMUC / TRANSFERASE FAMILY MEMBER"/>
    <property type="match status" value="1"/>
</dbReference>
<dbReference type="Proteomes" id="UP001597327">
    <property type="component" value="Unassembled WGS sequence"/>
</dbReference>
<dbReference type="NCBIfam" id="NF002677">
    <property type="entry name" value="PRK02406.1"/>
    <property type="match status" value="1"/>
</dbReference>
<dbReference type="RefSeq" id="WP_149893052.1">
    <property type="nucleotide sequence ID" value="NZ_JBHUFA010000012.1"/>
</dbReference>
<feature type="region of interest" description="Disordered" evidence="8">
    <location>
        <begin position="407"/>
        <end position="448"/>
    </location>
</feature>
<dbReference type="InterPro" id="IPR050116">
    <property type="entry name" value="DNA_polymerase-Y"/>
</dbReference>
<keyword evidence="7 10" id="KW-0808">Transferase</keyword>
<dbReference type="PROSITE" id="PS50173">
    <property type="entry name" value="UMUC"/>
    <property type="match status" value="1"/>
</dbReference>
<dbReference type="HAMAP" id="MF_01113">
    <property type="entry name" value="DNApol_IV"/>
    <property type="match status" value="1"/>
</dbReference>
<feature type="site" description="Substrate discrimination" evidence="7">
    <location>
        <position position="46"/>
    </location>
</feature>
<comment type="similarity">
    <text evidence="1 7">Belongs to the DNA polymerase type-Y family.</text>
</comment>
<keyword evidence="7" id="KW-0234">DNA repair</keyword>
<keyword evidence="11" id="KW-1185">Reference proteome</keyword>
<evidence type="ECO:0000256" key="3">
    <source>
        <dbReference type="ARBA" id="ARBA00022457"/>
    </source>
</evidence>
<comment type="subcellular location">
    <subcellularLocation>
        <location evidence="7">Cytoplasm</location>
    </subcellularLocation>
</comment>
<feature type="domain" description="UmuC" evidence="9">
    <location>
        <begin position="37"/>
        <end position="217"/>
    </location>
</feature>
<evidence type="ECO:0000259" key="9">
    <source>
        <dbReference type="PROSITE" id="PS50173"/>
    </source>
</evidence>
<dbReference type="EMBL" id="JBHUFA010000012">
    <property type="protein sequence ID" value="MFD1696852.1"/>
    <property type="molecule type" value="Genomic_DNA"/>
</dbReference>
<feature type="active site" evidence="7">
    <location>
        <position position="135"/>
    </location>
</feature>
<dbReference type="InterPro" id="IPR043502">
    <property type="entry name" value="DNA/RNA_pol_sf"/>
</dbReference>
<keyword evidence="7 10" id="KW-0548">Nucleotidyltransferase</keyword>
<evidence type="ECO:0000256" key="5">
    <source>
        <dbReference type="ARBA" id="ARBA00025589"/>
    </source>
</evidence>
<evidence type="ECO:0000313" key="11">
    <source>
        <dbReference type="Proteomes" id="UP001597327"/>
    </source>
</evidence>
<comment type="cofactor">
    <cofactor evidence="7">
        <name>Mg(2+)</name>
        <dbReference type="ChEBI" id="CHEBI:18420"/>
    </cofactor>
    <text evidence="7">Binds 2 magnesium ions per subunit.</text>
</comment>
<dbReference type="GO" id="GO:0003887">
    <property type="term" value="F:DNA-directed DNA polymerase activity"/>
    <property type="evidence" value="ECO:0007669"/>
    <property type="project" value="UniProtKB-EC"/>
</dbReference>
<dbReference type="Gene3D" id="3.40.1170.60">
    <property type="match status" value="1"/>
</dbReference>
<dbReference type="Gene3D" id="3.30.1490.100">
    <property type="entry name" value="DNA polymerase, Y-family, little finger domain"/>
    <property type="match status" value="1"/>
</dbReference>
<comment type="function">
    <text evidence="5 7">Poorly processive, error-prone DNA polymerase involved in untargeted mutagenesis. Copies undamaged DNA at stalled replication forks, which arise in vivo from mismatched or misaligned primer ends. These misaligned primers can be extended by PolIV. Exhibits no 3'-5' exonuclease (proofreading) activity. May be involved in translesional synthesis, in conjunction with the beta clamp from PolIII.</text>
</comment>
<dbReference type="Gene3D" id="1.10.150.20">
    <property type="entry name" value="5' to 3' exonuclease, C-terminal subdomain"/>
    <property type="match status" value="1"/>
</dbReference>
<keyword evidence="4 7" id="KW-0239">DNA-directed DNA polymerase</keyword>
<feature type="binding site" evidence="7">
    <location>
        <position position="134"/>
    </location>
    <ligand>
        <name>Mg(2+)</name>
        <dbReference type="ChEBI" id="CHEBI:18420"/>
    </ligand>
</feature>
<comment type="caution">
    <text evidence="10">The sequence shown here is derived from an EMBL/GenBank/DDBJ whole genome shotgun (WGS) entry which is preliminary data.</text>
</comment>
<evidence type="ECO:0000256" key="1">
    <source>
        <dbReference type="ARBA" id="ARBA00010945"/>
    </source>
</evidence>
<dbReference type="Gene3D" id="3.30.70.270">
    <property type="match status" value="1"/>
</dbReference>